<dbReference type="STRING" id="159291.SAMN05920897_112115"/>
<feature type="region of interest" description="Disordered" evidence="1">
    <location>
        <begin position="40"/>
        <end position="155"/>
    </location>
</feature>
<protein>
    <submittedName>
        <fullName evidence="3">Uncharacterized protein</fullName>
    </submittedName>
</protein>
<name>A0A1N6UMD6_9SPIO</name>
<organism evidence="3 4">
    <name type="scientific">Alkalispirochaeta americana</name>
    <dbReference type="NCBI Taxonomy" id="159291"/>
    <lineage>
        <taxon>Bacteria</taxon>
        <taxon>Pseudomonadati</taxon>
        <taxon>Spirochaetota</taxon>
        <taxon>Spirochaetia</taxon>
        <taxon>Spirochaetales</taxon>
        <taxon>Spirochaetaceae</taxon>
        <taxon>Alkalispirochaeta</taxon>
    </lineage>
</organism>
<sequence>MAPDLDLMESLLGLVAAILFASFPLIVTILRFARRRRKGAGEAAPQDGAQAQAQTRKKSKRKRKPGPLHSLLKKRVHSWVRQLRQDSNPQERGEASPDRKPPRSPALSRADSRTGKDTPPDDRSSGYRRALPHTPEPVRAKTGPGTEPSLLRGRASLSPLQQALIYREILGPPRSDDPFL</sequence>
<keyword evidence="2" id="KW-0812">Transmembrane</keyword>
<keyword evidence="2" id="KW-1133">Transmembrane helix</keyword>
<dbReference type="Proteomes" id="UP000186400">
    <property type="component" value="Unassembled WGS sequence"/>
</dbReference>
<dbReference type="RefSeq" id="WP_076489201.1">
    <property type="nucleotide sequence ID" value="NZ_FTMS01000012.1"/>
</dbReference>
<feature type="compositionally biased region" description="Basic residues" evidence="1">
    <location>
        <begin position="55"/>
        <end position="78"/>
    </location>
</feature>
<dbReference type="EMBL" id="FTMS01000012">
    <property type="protein sequence ID" value="SIQ66702.1"/>
    <property type="molecule type" value="Genomic_DNA"/>
</dbReference>
<evidence type="ECO:0000313" key="3">
    <source>
        <dbReference type="EMBL" id="SIQ66702.1"/>
    </source>
</evidence>
<evidence type="ECO:0000256" key="1">
    <source>
        <dbReference type="SAM" id="MobiDB-lite"/>
    </source>
</evidence>
<reference evidence="3 4" key="1">
    <citation type="submission" date="2017-01" db="EMBL/GenBank/DDBJ databases">
        <authorList>
            <person name="Mah S.A."/>
            <person name="Swanson W.J."/>
            <person name="Moy G.W."/>
            <person name="Vacquier V.D."/>
        </authorList>
    </citation>
    <scope>NUCLEOTIDE SEQUENCE [LARGE SCALE GENOMIC DNA]</scope>
    <source>
        <strain evidence="3 4">ASpG1</strain>
    </source>
</reference>
<proteinExistence type="predicted"/>
<evidence type="ECO:0000313" key="4">
    <source>
        <dbReference type="Proteomes" id="UP000186400"/>
    </source>
</evidence>
<keyword evidence="2" id="KW-0472">Membrane</keyword>
<evidence type="ECO:0000256" key="2">
    <source>
        <dbReference type="SAM" id="Phobius"/>
    </source>
</evidence>
<feature type="compositionally biased region" description="Basic and acidic residues" evidence="1">
    <location>
        <begin position="110"/>
        <end position="125"/>
    </location>
</feature>
<keyword evidence="4" id="KW-1185">Reference proteome</keyword>
<dbReference type="OrthoDB" id="10006286at2"/>
<gene>
    <name evidence="3" type="ORF">SAMN05920897_112115</name>
</gene>
<accession>A0A1N6UMD6</accession>
<feature type="compositionally biased region" description="Basic and acidic residues" evidence="1">
    <location>
        <begin position="89"/>
        <end position="101"/>
    </location>
</feature>
<feature type="compositionally biased region" description="Low complexity" evidence="1">
    <location>
        <begin position="41"/>
        <end position="54"/>
    </location>
</feature>
<feature type="transmembrane region" description="Helical" evidence="2">
    <location>
        <begin position="12"/>
        <end position="33"/>
    </location>
</feature>
<dbReference type="AlphaFoldDB" id="A0A1N6UMD6"/>